<evidence type="ECO:0000256" key="1">
    <source>
        <dbReference type="SAM" id="SignalP"/>
    </source>
</evidence>
<dbReference type="EMBL" id="PKPP01000232">
    <property type="protein sequence ID" value="PWA95583.1"/>
    <property type="molecule type" value="Genomic_DNA"/>
</dbReference>
<evidence type="ECO:0000313" key="2">
    <source>
        <dbReference type="EMBL" id="PWA95583.1"/>
    </source>
</evidence>
<sequence length="97" mass="10876">MKITLQTKQLALLLLILILDHVFQANATSYESHSGDVVTTRRQMLRSRVITVPASKLEQPRSNIFSTPSPPLLQSAIIRRSLRKKKRSPPPPPKLGP</sequence>
<keyword evidence="1" id="KW-0732">Signal</keyword>
<dbReference type="AlphaFoldDB" id="A0A2U1QC96"/>
<accession>A0A2U1QC96</accession>
<gene>
    <name evidence="2" type="ORF">CTI12_AA048270</name>
</gene>
<reference evidence="2 3" key="1">
    <citation type="journal article" date="2018" name="Mol. Plant">
        <title>The genome of Artemisia annua provides insight into the evolution of Asteraceae family and artemisinin biosynthesis.</title>
        <authorList>
            <person name="Shen Q."/>
            <person name="Zhang L."/>
            <person name="Liao Z."/>
            <person name="Wang S."/>
            <person name="Yan T."/>
            <person name="Shi P."/>
            <person name="Liu M."/>
            <person name="Fu X."/>
            <person name="Pan Q."/>
            <person name="Wang Y."/>
            <person name="Lv Z."/>
            <person name="Lu X."/>
            <person name="Zhang F."/>
            <person name="Jiang W."/>
            <person name="Ma Y."/>
            <person name="Chen M."/>
            <person name="Hao X."/>
            <person name="Li L."/>
            <person name="Tang Y."/>
            <person name="Lv G."/>
            <person name="Zhou Y."/>
            <person name="Sun X."/>
            <person name="Brodelius P.E."/>
            <person name="Rose J.K.C."/>
            <person name="Tang K."/>
        </authorList>
    </citation>
    <scope>NUCLEOTIDE SEQUENCE [LARGE SCALE GENOMIC DNA]</scope>
    <source>
        <strain evidence="3">cv. Huhao1</strain>
        <tissue evidence="2">Leaf</tissue>
    </source>
</reference>
<keyword evidence="3" id="KW-1185">Reference proteome</keyword>
<organism evidence="2 3">
    <name type="scientific">Artemisia annua</name>
    <name type="common">Sweet wormwood</name>
    <dbReference type="NCBI Taxonomy" id="35608"/>
    <lineage>
        <taxon>Eukaryota</taxon>
        <taxon>Viridiplantae</taxon>
        <taxon>Streptophyta</taxon>
        <taxon>Embryophyta</taxon>
        <taxon>Tracheophyta</taxon>
        <taxon>Spermatophyta</taxon>
        <taxon>Magnoliopsida</taxon>
        <taxon>eudicotyledons</taxon>
        <taxon>Gunneridae</taxon>
        <taxon>Pentapetalae</taxon>
        <taxon>asterids</taxon>
        <taxon>campanulids</taxon>
        <taxon>Asterales</taxon>
        <taxon>Asteraceae</taxon>
        <taxon>Asteroideae</taxon>
        <taxon>Anthemideae</taxon>
        <taxon>Artemisiinae</taxon>
        <taxon>Artemisia</taxon>
    </lineage>
</organism>
<evidence type="ECO:0000313" key="3">
    <source>
        <dbReference type="Proteomes" id="UP000245207"/>
    </source>
</evidence>
<feature type="chain" id="PRO_5015661945" evidence="1">
    <location>
        <begin position="28"/>
        <end position="97"/>
    </location>
</feature>
<dbReference type="Proteomes" id="UP000245207">
    <property type="component" value="Unassembled WGS sequence"/>
</dbReference>
<name>A0A2U1QC96_ARTAN</name>
<comment type="caution">
    <text evidence="2">The sequence shown here is derived from an EMBL/GenBank/DDBJ whole genome shotgun (WGS) entry which is preliminary data.</text>
</comment>
<proteinExistence type="predicted"/>
<protein>
    <submittedName>
        <fullName evidence="2">Uncharacterized protein</fullName>
    </submittedName>
</protein>
<feature type="signal peptide" evidence="1">
    <location>
        <begin position="1"/>
        <end position="27"/>
    </location>
</feature>